<dbReference type="PROSITE" id="PS51383">
    <property type="entry name" value="YJEF_C_3"/>
    <property type="match status" value="1"/>
</dbReference>
<evidence type="ECO:0000256" key="11">
    <source>
        <dbReference type="ARBA" id="ARBA00023235"/>
    </source>
</evidence>
<dbReference type="Proteomes" id="UP001501671">
    <property type="component" value="Unassembled WGS sequence"/>
</dbReference>
<dbReference type="InterPro" id="IPR000631">
    <property type="entry name" value="CARKD"/>
</dbReference>
<feature type="domain" description="YjeF C-terminal" evidence="20">
    <location>
        <begin position="230"/>
        <end position="508"/>
    </location>
</feature>
<dbReference type="PROSITE" id="PS51385">
    <property type="entry name" value="YJEF_N"/>
    <property type="match status" value="1"/>
</dbReference>
<proteinExistence type="inferred from homology"/>
<feature type="binding site" evidence="17">
    <location>
        <position position="381"/>
    </location>
    <ligand>
        <name>(6S)-NADPHX</name>
        <dbReference type="ChEBI" id="CHEBI:64076"/>
    </ligand>
</feature>
<comment type="cofactor">
    <cofactor evidence="18 19">
        <name>K(+)</name>
        <dbReference type="ChEBI" id="CHEBI:29103"/>
    </cofactor>
    <text evidence="18 19">Binds 1 potassium ion per subunit.</text>
</comment>
<comment type="function">
    <text evidence="14 19">Bifunctional enzyme that catalyzes the epimerization of the S- and R-forms of NAD(P)HX and the dehydration of the S-form of NAD(P)HX at the expense of ADP, which is converted to AMP. This allows the repair of both epimers of NAD(P)HX, a damaged form of NAD(P)H that is a result of enzymatic or heat-dependent hydration.</text>
</comment>
<dbReference type="PANTHER" id="PTHR12592:SF0">
    <property type="entry name" value="ATP-DEPENDENT (S)-NAD(P)H-HYDRATE DEHYDRATASE"/>
    <property type="match status" value="1"/>
</dbReference>
<accession>A0ABP8HG41</accession>
<dbReference type="InterPro" id="IPR004443">
    <property type="entry name" value="YjeF_N_dom"/>
</dbReference>
<keyword evidence="6 17" id="KW-0547">Nucleotide-binding</keyword>
<dbReference type="EMBL" id="BAABFO010000020">
    <property type="protein sequence ID" value="GAA4338906.1"/>
    <property type="molecule type" value="Genomic_DNA"/>
</dbReference>
<comment type="similarity">
    <text evidence="4 19">In the C-terminal section; belongs to the NnrD/CARKD family.</text>
</comment>
<feature type="binding site" evidence="18">
    <location>
        <position position="156"/>
    </location>
    <ligand>
        <name>(6S)-NADPHX</name>
        <dbReference type="ChEBI" id="CHEBI:64076"/>
    </ligand>
</feature>
<comment type="catalytic activity">
    <reaction evidence="15 17 19">
        <text>(6S)-NADHX + ADP = AMP + phosphate + NADH + H(+)</text>
        <dbReference type="Rhea" id="RHEA:32223"/>
        <dbReference type="ChEBI" id="CHEBI:15378"/>
        <dbReference type="ChEBI" id="CHEBI:43474"/>
        <dbReference type="ChEBI" id="CHEBI:57945"/>
        <dbReference type="ChEBI" id="CHEBI:64074"/>
        <dbReference type="ChEBI" id="CHEBI:456215"/>
        <dbReference type="ChEBI" id="CHEBI:456216"/>
        <dbReference type="EC" id="4.2.1.136"/>
    </reaction>
</comment>
<dbReference type="Gene3D" id="3.40.1190.20">
    <property type="match status" value="1"/>
</dbReference>
<dbReference type="PIRSF" id="PIRSF017184">
    <property type="entry name" value="Nnr"/>
    <property type="match status" value="1"/>
</dbReference>
<keyword evidence="5 18" id="KW-0479">Metal-binding</keyword>
<evidence type="ECO:0000256" key="2">
    <source>
        <dbReference type="ARBA" id="ARBA00000909"/>
    </source>
</evidence>
<evidence type="ECO:0000256" key="1">
    <source>
        <dbReference type="ARBA" id="ARBA00000013"/>
    </source>
</evidence>
<protein>
    <recommendedName>
        <fullName evidence="19">Bifunctional NAD(P)H-hydrate repair enzyme</fullName>
    </recommendedName>
    <alternativeName>
        <fullName evidence="19">Nicotinamide nucleotide repair protein</fullName>
    </alternativeName>
    <domain>
        <recommendedName>
            <fullName evidence="19">ADP-dependent (S)-NAD(P)H-hydrate dehydratase</fullName>
            <ecNumber evidence="19">4.2.1.136</ecNumber>
        </recommendedName>
        <alternativeName>
            <fullName evidence="19">ADP-dependent NAD(P)HX dehydratase</fullName>
        </alternativeName>
    </domain>
    <domain>
        <recommendedName>
            <fullName evidence="19">NAD(P)H-hydrate epimerase</fullName>
            <ecNumber evidence="19">5.1.99.6</ecNumber>
        </recommendedName>
    </domain>
</protein>
<name>A0ABP8HG41_9BURK</name>
<dbReference type="NCBIfam" id="TIGR00197">
    <property type="entry name" value="yjeF_nterm"/>
    <property type="match status" value="1"/>
</dbReference>
<evidence type="ECO:0000256" key="19">
    <source>
        <dbReference type="PIRNR" id="PIRNR017184"/>
    </source>
</evidence>
<dbReference type="InterPro" id="IPR036652">
    <property type="entry name" value="YjeF_N_dom_sf"/>
</dbReference>
<evidence type="ECO:0000313" key="23">
    <source>
        <dbReference type="Proteomes" id="UP001501671"/>
    </source>
</evidence>
<gene>
    <name evidence="17" type="primary">nnrD</name>
    <name evidence="18" type="synonym">nnrE</name>
    <name evidence="22" type="ORF">GCM10023144_36500</name>
</gene>
<dbReference type="RefSeq" id="WP_345251309.1">
    <property type="nucleotide sequence ID" value="NZ_BAABFO010000020.1"/>
</dbReference>
<feature type="binding site" evidence="18">
    <location>
        <position position="159"/>
    </location>
    <ligand>
        <name>K(+)</name>
        <dbReference type="ChEBI" id="CHEBI:29103"/>
    </ligand>
</feature>
<comment type="similarity">
    <text evidence="17">Belongs to the NnrD/CARKD family.</text>
</comment>
<dbReference type="SUPFAM" id="SSF64153">
    <property type="entry name" value="YjeF N-terminal domain-like"/>
    <property type="match status" value="1"/>
</dbReference>
<feature type="binding site" evidence="18">
    <location>
        <begin position="127"/>
        <end position="133"/>
    </location>
    <ligand>
        <name>(6S)-NADPHX</name>
        <dbReference type="ChEBI" id="CHEBI:64076"/>
    </ligand>
</feature>
<dbReference type="InterPro" id="IPR030677">
    <property type="entry name" value="Nnr"/>
</dbReference>
<dbReference type="Pfam" id="PF03853">
    <property type="entry name" value="YjeF_N"/>
    <property type="match status" value="1"/>
</dbReference>
<keyword evidence="10 17" id="KW-0520">NAD</keyword>
<dbReference type="PROSITE" id="PS01050">
    <property type="entry name" value="YJEF_C_2"/>
    <property type="match status" value="1"/>
</dbReference>
<feature type="binding site" evidence="18">
    <location>
        <position position="59"/>
    </location>
    <ligand>
        <name>K(+)</name>
        <dbReference type="ChEBI" id="CHEBI:29103"/>
    </ligand>
</feature>
<evidence type="ECO:0000256" key="12">
    <source>
        <dbReference type="ARBA" id="ARBA00023239"/>
    </source>
</evidence>
<dbReference type="HAMAP" id="MF_01966">
    <property type="entry name" value="NADHX_epimerase"/>
    <property type="match status" value="1"/>
</dbReference>
<reference evidence="23" key="1">
    <citation type="journal article" date="2019" name="Int. J. Syst. Evol. Microbiol.">
        <title>The Global Catalogue of Microorganisms (GCM) 10K type strain sequencing project: providing services to taxonomists for standard genome sequencing and annotation.</title>
        <authorList>
            <consortium name="The Broad Institute Genomics Platform"/>
            <consortium name="The Broad Institute Genome Sequencing Center for Infectious Disease"/>
            <person name="Wu L."/>
            <person name="Ma J."/>
        </authorList>
    </citation>
    <scope>NUCLEOTIDE SEQUENCE [LARGE SCALE GENOMIC DNA]</scope>
    <source>
        <strain evidence="23">JCM 17666</strain>
    </source>
</reference>
<comment type="cofactor">
    <cofactor evidence="17">
        <name>Mg(2+)</name>
        <dbReference type="ChEBI" id="CHEBI:18420"/>
    </cofactor>
</comment>
<evidence type="ECO:0000256" key="8">
    <source>
        <dbReference type="ARBA" id="ARBA00022857"/>
    </source>
</evidence>
<organism evidence="22 23">
    <name type="scientific">Pigmentiphaga soli</name>
    <dbReference type="NCBI Taxonomy" id="1007095"/>
    <lineage>
        <taxon>Bacteria</taxon>
        <taxon>Pseudomonadati</taxon>
        <taxon>Pseudomonadota</taxon>
        <taxon>Betaproteobacteria</taxon>
        <taxon>Burkholderiales</taxon>
        <taxon>Alcaligenaceae</taxon>
        <taxon>Pigmentiphaga</taxon>
    </lineage>
</organism>
<feature type="binding site" evidence="17">
    <location>
        <begin position="418"/>
        <end position="422"/>
    </location>
    <ligand>
        <name>AMP</name>
        <dbReference type="ChEBI" id="CHEBI:456215"/>
    </ligand>
</feature>
<evidence type="ECO:0000256" key="7">
    <source>
        <dbReference type="ARBA" id="ARBA00022840"/>
    </source>
</evidence>
<feature type="binding site" evidence="17">
    <location>
        <position position="326"/>
    </location>
    <ligand>
        <name>(6S)-NADPHX</name>
        <dbReference type="ChEBI" id="CHEBI:64076"/>
    </ligand>
</feature>
<keyword evidence="9 18" id="KW-0630">Potassium</keyword>
<comment type="similarity">
    <text evidence="3 19">In the N-terminal section; belongs to the NnrE/AIBP family.</text>
</comment>
<evidence type="ECO:0000259" key="21">
    <source>
        <dbReference type="PROSITE" id="PS51385"/>
    </source>
</evidence>
<comment type="catalytic activity">
    <reaction evidence="1 18 19">
        <text>(6R)-NADHX = (6S)-NADHX</text>
        <dbReference type="Rhea" id="RHEA:32215"/>
        <dbReference type="ChEBI" id="CHEBI:64074"/>
        <dbReference type="ChEBI" id="CHEBI:64075"/>
        <dbReference type="EC" id="5.1.99.6"/>
    </reaction>
</comment>
<dbReference type="PANTHER" id="PTHR12592">
    <property type="entry name" value="ATP-DEPENDENT (S)-NAD(P)H-HYDRATE DEHYDRATASE FAMILY MEMBER"/>
    <property type="match status" value="1"/>
</dbReference>
<evidence type="ECO:0000256" key="6">
    <source>
        <dbReference type="ARBA" id="ARBA00022741"/>
    </source>
</evidence>
<feature type="binding site" evidence="18">
    <location>
        <begin position="58"/>
        <end position="62"/>
    </location>
    <ligand>
        <name>(6S)-NADPHX</name>
        <dbReference type="ChEBI" id="CHEBI:64076"/>
    </ligand>
</feature>
<dbReference type="Gene3D" id="3.40.50.10260">
    <property type="entry name" value="YjeF N-terminal domain"/>
    <property type="match status" value="1"/>
</dbReference>
<evidence type="ECO:0000256" key="4">
    <source>
        <dbReference type="ARBA" id="ARBA00009524"/>
    </source>
</evidence>
<comment type="caution">
    <text evidence="18">Lacks conserved residue(s) required for the propagation of feature annotation.</text>
</comment>
<keyword evidence="23" id="KW-1185">Reference proteome</keyword>
<dbReference type="InterPro" id="IPR029056">
    <property type="entry name" value="Ribokinase-like"/>
</dbReference>
<evidence type="ECO:0000313" key="22">
    <source>
        <dbReference type="EMBL" id="GAA4338906.1"/>
    </source>
</evidence>
<keyword evidence="13" id="KW-0511">Multifunctional enzyme</keyword>
<comment type="catalytic activity">
    <reaction evidence="2 18 19">
        <text>(6R)-NADPHX = (6S)-NADPHX</text>
        <dbReference type="Rhea" id="RHEA:32227"/>
        <dbReference type="ChEBI" id="CHEBI:64076"/>
        <dbReference type="ChEBI" id="CHEBI:64077"/>
        <dbReference type="EC" id="5.1.99.6"/>
    </reaction>
</comment>
<comment type="subunit">
    <text evidence="17">Homotetramer.</text>
</comment>
<dbReference type="EC" id="5.1.99.6" evidence="19"/>
<evidence type="ECO:0000256" key="14">
    <source>
        <dbReference type="ARBA" id="ARBA00025153"/>
    </source>
</evidence>
<keyword evidence="12 17" id="KW-0456">Lyase</keyword>
<comment type="caution">
    <text evidence="22">The sequence shown here is derived from an EMBL/GenBank/DDBJ whole genome shotgun (WGS) entry which is preliminary data.</text>
</comment>
<dbReference type="InterPro" id="IPR017953">
    <property type="entry name" value="Carbohydrate_kinase_pred_CS"/>
</dbReference>
<feature type="binding site" evidence="17">
    <location>
        <position position="265"/>
    </location>
    <ligand>
        <name>(6S)-NADPHX</name>
        <dbReference type="ChEBI" id="CHEBI:64076"/>
    </ligand>
</feature>
<dbReference type="SUPFAM" id="SSF53613">
    <property type="entry name" value="Ribokinase-like"/>
    <property type="match status" value="1"/>
</dbReference>
<feature type="binding site" evidence="17">
    <location>
        <position position="447"/>
    </location>
    <ligand>
        <name>AMP</name>
        <dbReference type="ChEBI" id="CHEBI:456215"/>
    </ligand>
</feature>
<comment type="catalytic activity">
    <reaction evidence="16 17 19">
        <text>(6S)-NADPHX + ADP = AMP + phosphate + NADPH + H(+)</text>
        <dbReference type="Rhea" id="RHEA:32235"/>
        <dbReference type="ChEBI" id="CHEBI:15378"/>
        <dbReference type="ChEBI" id="CHEBI:43474"/>
        <dbReference type="ChEBI" id="CHEBI:57783"/>
        <dbReference type="ChEBI" id="CHEBI:64076"/>
        <dbReference type="ChEBI" id="CHEBI:456215"/>
        <dbReference type="ChEBI" id="CHEBI:456216"/>
        <dbReference type="EC" id="4.2.1.136"/>
    </reaction>
</comment>
<comment type="similarity">
    <text evidence="18">Belongs to the NnrE/AIBP family.</text>
</comment>
<keyword evidence="7 17" id="KW-0067">ATP-binding</keyword>
<evidence type="ECO:0000256" key="3">
    <source>
        <dbReference type="ARBA" id="ARBA00006001"/>
    </source>
</evidence>
<evidence type="ECO:0000259" key="20">
    <source>
        <dbReference type="PROSITE" id="PS51383"/>
    </source>
</evidence>
<evidence type="ECO:0000256" key="10">
    <source>
        <dbReference type="ARBA" id="ARBA00023027"/>
    </source>
</evidence>
<evidence type="ECO:0000256" key="9">
    <source>
        <dbReference type="ARBA" id="ARBA00022958"/>
    </source>
</evidence>
<keyword evidence="11 18" id="KW-0413">Isomerase</keyword>
<dbReference type="CDD" id="cd01171">
    <property type="entry name" value="YXKO-related"/>
    <property type="match status" value="1"/>
</dbReference>
<evidence type="ECO:0000256" key="18">
    <source>
        <dbReference type="HAMAP-Rule" id="MF_01966"/>
    </source>
</evidence>
<comment type="function">
    <text evidence="17">Catalyzes the dehydration of the S-form of NAD(P)HX at the expense of ADP, which is converted to AMP. Together with NAD(P)HX epimerase, which catalyzes the epimerization of the S- and R-forms, the enzyme allows the repair of both epimers of NAD(P)HX, a damaged form of NAD(P)H that is a result of enzymatic or heat-dependent hydration.</text>
</comment>
<dbReference type="HAMAP" id="MF_01965">
    <property type="entry name" value="NADHX_dehydratase"/>
    <property type="match status" value="1"/>
</dbReference>
<keyword evidence="8 17" id="KW-0521">NADP</keyword>
<feature type="binding site" evidence="18">
    <location>
        <position position="123"/>
    </location>
    <ligand>
        <name>K(+)</name>
        <dbReference type="ChEBI" id="CHEBI:29103"/>
    </ligand>
</feature>
<evidence type="ECO:0000256" key="16">
    <source>
        <dbReference type="ARBA" id="ARBA00049209"/>
    </source>
</evidence>
<evidence type="ECO:0000256" key="13">
    <source>
        <dbReference type="ARBA" id="ARBA00023268"/>
    </source>
</evidence>
<evidence type="ECO:0000256" key="17">
    <source>
        <dbReference type="HAMAP-Rule" id="MF_01965"/>
    </source>
</evidence>
<dbReference type="NCBIfam" id="TIGR00196">
    <property type="entry name" value="yjeF_cterm"/>
    <property type="match status" value="1"/>
</dbReference>
<sequence length="519" mass="52691">MNAPHRLLRTAVVRAIETSAAAALPPQELMRRAAQAAARRVMARWPAQRVAILCGPGNNGGDGAMLAACLHRLGRAVEVWRLAGGREPADAAQAWRECPPQLLRTGDPDTGALPADRSLLIVDALFGIGLARPLPPQAAQWADWANAHPGDVLALDVPSGLDADTGAAQPHAIVAAETLTFIADKPGLHTLAGPDHAGMVHVDDLGLGHTDAIGFDAPGLVTSGLGALTGPRDHPALFAPRRQDTHKGSFGTVGILAGAPGMTGAALLAGRAALRGGAGKVLVGLAEREPALPCDPLQPELMLRSADSLLDHGEQLGVTAWIAGCGLGDSPHAEAWLTHLLRTMPAVPLVLDADALTLIARSAGLASQLAARGGARVLTPHPREASRLLGADTAAVQADRIAAACEIARRFRAWAVLKGAGSVVASPEGGWTINGSGNPGLATAGTGDVLAGLLGALLAQGLDAASAVRGGVWLHGAAADALAARGVGPIGMTAAEVIDAARALRNGGGIPKPYRGKQK</sequence>
<comment type="function">
    <text evidence="18">Catalyzes the epimerization of the S- and R-forms of NAD(P)HX, a damaged form of NAD(P)H that is a result of enzymatic or heat-dependent hydration. This is a prerequisite for the S-specific NAD(P)H-hydrate dehydratase to allow the repair of both epimers of NAD(P)HX.</text>
</comment>
<dbReference type="EC" id="4.2.1.136" evidence="19"/>
<feature type="binding site" evidence="17">
    <location>
        <position position="448"/>
    </location>
    <ligand>
        <name>(6S)-NADPHX</name>
        <dbReference type="ChEBI" id="CHEBI:64076"/>
    </ligand>
</feature>
<evidence type="ECO:0000256" key="15">
    <source>
        <dbReference type="ARBA" id="ARBA00048238"/>
    </source>
</evidence>
<feature type="domain" description="YjeF N-terminal" evidence="21">
    <location>
        <begin position="13"/>
        <end position="213"/>
    </location>
</feature>
<dbReference type="Pfam" id="PF01256">
    <property type="entry name" value="Carb_kinase"/>
    <property type="match status" value="1"/>
</dbReference>
<evidence type="ECO:0000256" key="5">
    <source>
        <dbReference type="ARBA" id="ARBA00022723"/>
    </source>
</evidence>